<reference evidence="1 2" key="1">
    <citation type="submission" date="2015-01" db="EMBL/GenBank/DDBJ databases">
        <title>Evolution of Trichinella species and genotypes.</title>
        <authorList>
            <person name="Korhonen P.K."/>
            <person name="Edoardo P."/>
            <person name="Giuseppe L.R."/>
            <person name="Gasser R.B."/>
        </authorList>
    </citation>
    <scope>NUCLEOTIDE SEQUENCE [LARGE SCALE GENOMIC DNA]</scope>
    <source>
        <strain evidence="1">ISS2496</strain>
    </source>
</reference>
<dbReference type="Proteomes" id="UP000054783">
    <property type="component" value="Unassembled WGS sequence"/>
</dbReference>
<name>A0A0V0XDS8_9BILA</name>
<evidence type="ECO:0000313" key="2">
    <source>
        <dbReference type="Proteomes" id="UP000054783"/>
    </source>
</evidence>
<keyword evidence="2" id="KW-1185">Reference proteome</keyword>
<evidence type="ECO:0000313" key="1">
    <source>
        <dbReference type="EMBL" id="KRX86088.1"/>
    </source>
</evidence>
<gene>
    <name evidence="1" type="ORF">T12_12345</name>
</gene>
<dbReference type="EMBL" id="JYDQ01005104">
    <property type="protein sequence ID" value="KRX86088.1"/>
    <property type="molecule type" value="Genomic_DNA"/>
</dbReference>
<sequence>MRYREESGGQEHSDFSFCLLMLAISRFQSQLTDFPMYRLAEVEVAALYFVTQTSLF</sequence>
<protein>
    <submittedName>
        <fullName evidence="1">Uncharacterized protein</fullName>
    </submittedName>
</protein>
<comment type="caution">
    <text evidence="1">The sequence shown here is derived from an EMBL/GenBank/DDBJ whole genome shotgun (WGS) entry which is preliminary data.</text>
</comment>
<dbReference type="AlphaFoldDB" id="A0A0V0XDS8"/>
<organism evidence="1 2">
    <name type="scientific">Trichinella patagoniensis</name>
    <dbReference type="NCBI Taxonomy" id="990121"/>
    <lineage>
        <taxon>Eukaryota</taxon>
        <taxon>Metazoa</taxon>
        <taxon>Ecdysozoa</taxon>
        <taxon>Nematoda</taxon>
        <taxon>Enoplea</taxon>
        <taxon>Dorylaimia</taxon>
        <taxon>Trichinellida</taxon>
        <taxon>Trichinellidae</taxon>
        <taxon>Trichinella</taxon>
    </lineage>
</organism>
<accession>A0A0V0XDS8</accession>
<proteinExistence type="predicted"/>